<evidence type="ECO:0000313" key="1">
    <source>
        <dbReference type="EMBL" id="GIX77236.1"/>
    </source>
</evidence>
<reference evidence="1 2" key="1">
    <citation type="submission" date="2021-06" db="EMBL/GenBank/DDBJ databases">
        <title>Caerostris extrusa draft genome.</title>
        <authorList>
            <person name="Kono N."/>
            <person name="Arakawa K."/>
        </authorList>
    </citation>
    <scope>NUCLEOTIDE SEQUENCE [LARGE SCALE GENOMIC DNA]</scope>
</reference>
<dbReference type="Proteomes" id="UP001054945">
    <property type="component" value="Unassembled WGS sequence"/>
</dbReference>
<name>A0AAV4MXL2_CAEEX</name>
<dbReference type="AlphaFoldDB" id="A0AAV4MXL2"/>
<comment type="caution">
    <text evidence="1">The sequence shown here is derived from an EMBL/GenBank/DDBJ whole genome shotgun (WGS) entry which is preliminary data.</text>
</comment>
<keyword evidence="2" id="KW-1185">Reference proteome</keyword>
<evidence type="ECO:0000313" key="2">
    <source>
        <dbReference type="Proteomes" id="UP001054945"/>
    </source>
</evidence>
<organism evidence="1 2">
    <name type="scientific">Caerostris extrusa</name>
    <name type="common">Bark spider</name>
    <name type="synonym">Caerostris bankana</name>
    <dbReference type="NCBI Taxonomy" id="172846"/>
    <lineage>
        <taxon>Eukaryota</taxon>
        <taxon>Metazoa</taxon>
        <taxon>Ecdysozoa</taxon>
        <taxon>Arthropoda</taxon>
        <taxon>Chelicerata</taxon>
        <taxon>Arachnida</taxon>
        <taxon>Araneae</taxon>
        <taxon>Araneomorphae</taxon>
        <taxon>Entelegynae</taxon>
        <taxon>Araneoidea</taxon>
        <taxon>Araneidae</taxon>
        <taxon>Caerostris</taxon>
    </lineage>
</organism>
<sequence>MTQSNKKVFQQYMSLDSFGTGWNGFIELQKRSMSGQGAREIFHCCIEMFPWEFELFSELDLEERQKFLMYFVSNRTLPLDDFRFFISTMEGKHLESYFGCILTKSFNTSFSGRYINIFSM</sequence>
<accession>A0AAV4MXL2</accession>
<gene>
    <name evidence="1" type="ORF">CEXT_22071</name>
</gene>
<proteinExistence type="predicted"/>
<protein>
    <submittedName>
        <fullName evidence="1">Uncharacterized protein</fullName>
    </submittedName>
</protein>
<dbReference type="EMBL" id="BPLR01002733">
    <property type="protein sequence ID" value="GIX77236.1"/>
    <property type="molecule type" value="Genomic_DNA"/>
</dbReference>